<proteinExistence type="predicted"/>
<name>A0A212J9A2_9FIRM</name>
<reference evidence="2" key="1">
    <citation type="submission" date="2016-04" db="EMBL/GenBank/DDBJ databases">
        <authorList>
            <person name="Evans L.H."/>
            <person name="Alamgir A."/>
            <person name="Owens N."/>
            <person name="Weber N.D."/>
            <person name="Virtaneva K."/>
            <person name="Barbian K."/>
            <person name="Babar A."/>
            <person name="Rosenke K."/>
        </authorList>
    </citation>
    <scope>NUCLEOTIDE SEQUENCE</scope>
    <source>
        <strain evidence="2">86</strain>
    </source>
</reference>
<gene>
    <name evidence="2" type="ORF">KL86CLO1_10691</name>
</gene>
<feature type="transmembrane region" description="Helical" evidence="1">
    <location>
        <begin position="20"/>
        <end position="47"/>
    </location>
</feature>
<evidence type="ECO:0000256" key="1">
    <source>
        <dbReference type="SAM" id="Phobius"/>
    </source>
</evidence>
<evidence type="ECO:0000313" key="2">
    <source>
        <dbReference type="EMBL" id="SBV95785.1"/>
    </source>
</evidence>
<protein>
    <submittedName>
        <fullName evidence="2">Uncharacterized protein</fullName>
    </submittedName>
</protein>
<dbReference type="EMBL" id="FLUN01000001">
    <property type="protein sequence ID" value="SBV95785.1"/>
    <property type="molecule type" value="Genomic_DNA"/>
</dbReference>
<dbReference type="AlphaFoldDB" id="A0A212J9A2"/>
<feature type="transmembrane region" description="Helical" evidence="1">
    <location>
        <begin position="141"/>
        <end position="170"/>
    </location>
</feature>
<keyword evidence="1" id="KW-1133">Transmembrane helix</keyword>
<feature type="transmembrane region" description="Helical" evidence="1">
    <location>
        <begin position="86"/>
        <end position="105"/>
    </location>
</feature>
<sequence>MRTTRADGRRDRRLGLNKIFWGLLFLFFNFNINNVDILPNFVGYLLIAFGMSEVKESKALASTQPLASGAAFYAIATWIMDLLGASLGWISALLGMISLALQLLVTYRIVMGVKELEPIHECDLGSGALNKAWQIMALGSVLGYLLFLLAPVAAAAAIIVAFLAAVYYIYRFYQSKTNYDTGLGGGQS</sequence>
<organism evidence="2">
    <name type="scientific">uncultured Eubacteriales bacterium</name>
    <dbReference type="NCBI Taxonomy" id="172733"/>
    <lineage>
        <taxon>Bacteria</taxon>
        <taxon>Bacillati</taxon>
        <taxon>Bacillota</taxon>
        <taxon>Clostridia</taxon>
        <taxon>Eubacteriales</taxon>
        <taxon>environmental samples</taxon>
    </lineage>
</organism>
<accession>A0A212J9A2</accession>
<keyword evidence="1" id="KW-0472">Membrane</keyword>
<keyword evidence="1" id="KW-0812">Transmembrane</keyword>